<dbReference type="InterPro" id="IPR000687">
    <property type="entry name" value="RIO_kinase"/>
</dbReference>
<dbReference type="PANTHER" id="PTHR45852">
    <property type="entry name" value="SER/THR-PROTEIN KINASE RIO2"/>
    <property type="match status" value="1"/>
</dbReference>
<evidence type="ECO:0000256" key="9">
    <source>
        <dbReference type="ARBA" id="ARBA00022840"/>
    </source>
</evidence>
<gene>
    <name evidence="15" type="primary">RIOK2</name>
    <name evidence="15" type="ORF">F1559_002638</name>
</gene>
<dbReference type="EMBL" id="VWRR01000009">
    <property type="protein sequence ID" value="KAF6002740.1"/>
    <property type="molecule type" value="Genomic_DNA"/>
</dbReference>
<dbReference type="SMART" id="SM00090">
    <property type="entry name" value="RIO"/>
    <property type="match status" value="1"/>
</dbReference>
<dbReference type="InterPro" id="IPR030484">
    <property type="entry name" value="Rio2"/>
</dbReference>
<comment type="cofactor">
    <cofactor evidence="1">
        <name>Mg(2+)</name>
        <dbReference type="ChEBI" id="CHEBI:18420"/>
    </cofactor>
</comment>
<dbReference type="Gene3D" id="3.30.200.20">
    <property type="entry name" value="Phosphorylase Kinase, domain 1"/>
    <property type="match status" value="2"/>
</dbReference>
<accession>A0A7J7IJ16</accession>
<dbReference type="InterPro" id="IPR036388">
    <property type="entry name" value="WH-like_DNA-bd_sf"/>
</dbReference>
<dbReference type="InterPro" id="IPR036390">
    <property type="entry name" value="WH_DNA-bd_sf"/>
</dbReference>
<dbReference type="CDD" id="cd05144">
    <property type="entry name" value="RIO2_C"/>
    <property type="match status" value="1"/>
</dbReference>
<name>A0A7J7IJ16_9RHOD</name>
<comment type="catalytic activity">
    <reaction evidence="11">
        <text>L-threonyl-[protein] + ATP = O-phospho-L-threonyl-[protein] + ADP + H(+)</text>
        <dbReference type="Rhea" id="RHEA:46608"/>
        <dbReference type="Rhea" id="RHEA-COMP:11060"/>
        <dbReference type="Rhea" id="RHEA-COMP:11605"/>
        <dbReference type="ChEBI" id="CHEBI:15378"/>
        <dbReference type="ChEBI" id="CHEBI:30013"/>
        <dbReference type="ChEBI" id="CHEBI:30616"/>
        <dbReference type="ChEBI" id="CHEBI:61977"/>
        <dbReference type="ChEBI" id="CHEBI:456216"/>
        <dbReference type="EC" id="2.7.11.1"/>
    </reaction>
</comment>
<comment type="similarity">
    <text evidence="2">Belongs to the protein kinase superfamily. RIO-type Ser/Thr kinase family.</text>
</comment>
<dbReference type="PANTHER" id="PTHR45852:SF1">
    <property type="entry name" value="SERINE_THREONINE-PROTEIN KINASE RIO2"/>
    <property type="match status" value="1"/>
</dbReference>
<dbReference type="InterPro" id="IPR018935">
    <property type="entry name" value="RIO_kinase_CS"/>
</dbReference>
<dbReference type="GO" id="GO:0030688">
    <property type="term" value="C:preribosome, small subunit precursor"/>
    <property type="evidence" value="ECO:0007669"/>
    <property type="project" value="TreeGrafter"/>
</dbReference>
<feature type="domain" description="RIO kinase" evidence="14">
    <location>
        <begin position="99"/>
        <end position="384"/>
    </location>
</feature>
<evidence type="ECO:0000256" key="6">
    <source>
        <dbReference type="ARBA" id="ARBA00022723"/>
    </source>
</evidence>
<reference evidence="15 16" key="1">
    <citation type="journal article" date="2020" name="J. Phycol.">
        <title>Comparative genome analysis reveals Cyanidiococcus gen. nov., a new extremophilic red algal genus sister to Cyanidioschyzon (Cyanidioschyzonaceae, Rhodophyta).</title>
        <authorList>
            <person name="Liu S.-L."/>
            <person name="Chiang Y.-R."/>
            <person name="Yoon H.S."/>
            <person name="Fu H.-Y."/>
        </authorList>
    </citation>
    <scope>NUCLEOTIDE SEQUENCE [LARGE SCALE GENOMIC DNA]</scope>
    <source>
        <strain evidence="15 16">THAL066</strain>
    </source>
</reference>
<organism evidence="15 16">
    <name type="scientific">Cyanidiococcus yangmingshanensis</name>
    <dbReference type="NCBI Taxonomy" id="2690220"/>
    <lineage>
        <taxon>Eukaryota</taxon>
        <taxon>Rhodophyta</taxon>
        <taxon>Bangiophyceae</taxon>
        <taxon>Cyanidiales</taxon>
        <taxon>Cyanidiaceae</taxon>
        <taxon>Cyanidiococcus</taxon>
    </lineage>
</organism>
<protein>
    <recommendedName>
        <fullName evidence="3">non-specific serine/threonine protein kinase</fullName>
        <ecNumber evidence="3">2.7.11.1</ecNumber>
    </recommendedName>
</protein>
<dbReference type="SUPFAM" id="SSF56112">
    <property type="entry name" value="Protein kinase-like (PK-like)"/>
    <property type="match status" value="1"/>
</dbReference>
<evidence type="ECO:0000256" key="10">
    <source>
        <dbReference type="ARBA" id="ARBA00022842"/>
    </source>
</evidence>
<evidence type="ECO:0000313" key="15">
    <source>
        <dbReference type="EMBL" id="KAF6002740.1"/>
    </source>
</evidence>
<evidence type="ECO:0000256" key="7">
    <source>
        <dbReference type="ARBA" id="ARBA00022741"/>
    </source>
</evidence>
<evidence type="ECO:0000256" key="8">
    <source>
        <dbReference type="ARBA" id="ARBA00022777"/>
    </source>
</evidence>
<keyword evidence="4" id="KW-0723">Serine/threonine-protein kinase</keyword>
<feature type="region of interest" description="Disordered" evidence="13">
    <location>
        <begin position="540"/>
        <end position="569"/>
    </location>
</feature>
<dbReference type="InterPro" id="IPR018934">
    <property type="entry name" value="RIO_dom"/>
</dbReference>
<feature type="region of interest" description="Disordered" evidence="13">
    <location>
        <begin position="385"/>
        <end position="405"/>
    </location>
</feature>
<comment type="caution">
    <text evidence="15">The sequence shown here is derived from an EMBL/GenBank/DDBJ whole genome shotgun (WGS) entry which is preliminary data.</text>
</comment>
<dbReference type="OrthoDB" id="10258631at2759"/>
<evidence type="ECO:0000256" key="11">
    <source>
        <dbReference type="ARBA" id="ARBA00047899"/>
    </source>
</evidence>
<dbReference type="Proteomes" id="UP000530660">
    <property type="component" value="Unassembled WGS sequence"/>
</dbReference>
<dbReference type="Pfam" id="PF09202">
    <property type="entry name" value="Rio2_N"/>
    <property type="match status" value="1"/>
</dbReference>
<dbReference type="InterPro" id="IPR015285">
    <property type="entry name" value="RIO2_wHTH_N"/>
</dbReference>
<evidence type="ECO:0000256" key="5">
    <source>
        <dbReference type="ARBA" id="ARBA00022679"/>
    </source>
</evidence>
<evidence type="ECO:0000256" key="1">
    <source>
        <dbReference type="ARBA" id="ARBA00001946"/>
    </source>
</evidence>
<dbReference type="GO" id="GO:0005829">
    <property type="term" value="C:cytosol"/>
    <property type="evidence" value="ECO:0007669"/>
    <property type="project" value="TreeGrafter"/>
</dbReference>
<keyword evidence="8 15" id="KW-0418">Kinase</keyword>
<evidence type="ECO:0000256" key="12">
    <source>
        <dbReference type="ARBA" id="ARBA00048679"/>
    </source>
</evidence>
<keyword evidence="9" id="KW-0067">ATP-binding</keyword>
<dbReference type="GO" id="GO:0005634">
    <property type="term" value="C:nucleus"/>
    <property type="evidence" value="ECO:0007669"/>
    <property type="project" value="TreeGrafter"/>
</dbReference>
<feature type="region of interest" description="Disordered" evidence="13">
    <location>
        <begin position="209"/>
        <end position="228"/>
    </location>
</feature>
<evidence type="ECO:0000256" key="4">
    <source>
        <dbReference type="ARBA" id="ARBA00022527"/>
    </source>
</evidence>
<keyword evidence="16" id="KW-1185">Reference proteome</keyword>
<evidence type="ECO:0000256" key="3">
    <source>
        <dbReference type="ARBA" id="ARBA00012513"/>
    </source>
</evidence>
<keyword evidence="5" id="KW-0808">Transferase</keyword>
<dbReference type="EC" id="2.7.11.1" evidence="3"/>
<comment type="catalytic activity">
    <reaction evidence="12">
        <text>L-seryl-[protein] + ATP = O-phospho-L-seryl-[protein] + ADP + H(+)</text>
        <dbReference type="Rhea" id="RHEA:17989"/>
        <dbReference type="Rhea" id="RHEA-COMP:9863"/>
        <dbReference type="Rhea" id="RHEA-COMP:11604"/>
        <dbReference type="ChEBI" id="CHEBI:15378"/>
        <dbReference type="ChEBI" id="CHEBI:29999"/>
        <dbReference type="ChEBI" id="CHEBI:30616"/>
        <dbReference type="ChEBI" id="CHEBI:83421"/>
        <dbReference type="ChEBI" id="CHEBI:456216"/>
        <dbReference type="EC" id="2.7.11.1"/>
    </reaction>
</comment>
<dbReference type="PROSITE" id="PS01245">
    <property type="entry name" value="RIO1"/>
    <property type="match status" value="1"/>
</dbReference>
<dbReference type="Gene3D" id="1.10.510.10">
    <property type="entry name" value="Transferase(Phosphotransferase) domain 1"/>
    <property type="match status" value="1"/>
</dbReference>
<dbReference type="Pfam" id="PF01163">
    <property type="entry name" value="RIO1"/>
    <property type="match status" value="1"/>
</dbReference>
<dbReference type="SUPFAM" id="SSF46785">
    <property type="entry name" value="Winged helix' DNA-binding domain"/>
    <property type="match status" value="1"/>
</dbReference>
<dbReference type="GO" id="GO:0046872">
    <property type="term" value="F:metal ion binding"/>
    <property type="evidence" value="ECO:0007669"/>
    <property type="project" value="UniProtKB-KW"/>
</dbReference>
<evidence type="ECO:0000259" key="14">
    <source>
        <dbReference type="SMART" id="SM00090"/>
    </source>
</evidence>
<dbReference type="Gene3D" id="1.10.10.10">
    <property type="entry name" value="Winged helix-like DNA-binding domain superfamily/Winged helix DNA-binding domain"/>
    <property type="match status" value="1"/>
</dbReference>
<dbReference type="GO" id="GO:0030490">
    <property type="term" value="P:maturation of SSU-rRNA"/>
    <property type="evidence" value="ECO:0007669"/>
    <property type="project" value="TreeGrafter"/>
</dbReference>
<keyword evidence="10" id="KW-0460">Magnesium</keyword>
<dbReference type="InterPro" id="IPR011009">
    <property type="entry name" value="Kinase-like_dom_sf"/>
</dbReference>
<dbReference type="GO" id="GO:0004674">
    <property type="term" value="F:protein serine/threonine kinase activity"/>
    <property type="evidence" value="ECO:0007669"/>
    <property type="project" value="UniProtKB-KW"/>
</dbReference>
<dbReference type="GO" id="GO:0005524">
    <property type="term" value="F:ATP binding"/>
    <property type="evidence" value="ECO:0007669"/>
    <property type="project" value="UniProtKB-KW"/>
</dbReference>
<proteinExistence type="inferred from homology"/>
<dbReference type="AlphaFoldDB" id="A0A7J7IJ16"/>
<sequence length="569" mass="63023">MRAPPAGHGGAADDADRVTCDRARIELPFDAFVAGLSMHLDASQLRHLSDAELRVLTAVELGMRNHEQVPVELVGALSGRRGAHKSLHVLLRHKLVHHESKPYESYRLTPLGYDYLALRALRERSSVCSVGSLIGTGKESDVHEVLGGVDGSERFALKVHRLGRTSFRQARTKRDYCVRGLPRLESASCAGTEGPLFGRAAADVSVQGEGFSEAPTNTSPSESLRRAADQRERRSVANWLYLSRLAAQREFEALELLFRHGLPVPEPIDASRHCVVQRLVPNATPLCHLRSLRDPEAVFRRLWDFQDRLATLGLVHGDLNEFNVLVDNETEHIVVIDFPQIVLLAHREGPRMLERDRRGLVSFFYHRFGVAGCIERGMYSDANGGDRPLAARSPSNDGELPHREDGHVMQNRLADELDCPEDRSLPERAAHLRSSPSVSGLDTAKSEVTERLETAESLATSTDSASACERQKHAYCVTPDVEGWGSWPQSGSSSELHRVTNGTNAGLKCDSAFAHSRVVVSTPDARTISQRLQVQYARSRRNQALREATRLGKSRPRRSRGTMPTPGWI</sequence>
<evidence type="ECO:0000256" key="13">
    <source>
        <dbReference type="SAM" id="MobiDB-lite"/>
    </source>
</evidence>
<evidence type="ECO:0000313" key="16">
    <source>
        <dbReference type="Proteomes" id="UP000530660"/>
    </source>
</evidence>
<keyword evidence="7" id="KW-0547">Nucleotide-binding</keyword>
<evidence type="ECO:0000256" key="2">
    <source>
        <dbReference type="ARBA" id="ARBA00009196"/>
    </source>
</evidence>
<keyword evidence="6" id="KW-0479">Metal-binding</keyword>